<keyword evidence="1" id="KW-0067">ATP-binding</keyword>
<keyword evidence="3" id="KW-0812">Transmembrane</keyword>
<dbReference type="SUPFAM" id="SSF52540">
    <property type="entry name" value="P-loop containing nucleoside triphosphate hydrolases"/>
    <property type="match status" value="1"/>
</dbReference>
<feature type="binding site" evidence="1">
    <location>
        <begin position="230"/>
        <end position="237"/>
    </location>
    <ligand>
        <name>ATP</name>
        <dbReference type="ChEBI" id="CHEBI:30616"/>
    </ligand>
</feature>
<dbReference type="Proteomes" id="UP000294739">
    <property type="component" value="Unassembled WGS sequence"/>
</dbReference>
<dbReference type="RefSeq" id="WP_131897033.1">
    <property type="nucleotide sequence ID" value="NZ_SMKZ01000026.1"/>
</dbReference>
<protein>
    <recommendedName>
        <fullName evidence="4">FtsK domain-containing protein</fullName>
    </recommendedName>
</protein>
<reference evidence="5 6" key="1">
    <citation type="submission" date="2019-03" db="EMBL/GenBank/DDBJ databases">
        <title>Draft genome sequences of novel Actinobacteria.</title>
        <authorList>
            <person name="Sahin N."/>
            <person name="Ay H."/>
            <person name="Saygin H."/>
        </authorList>
    </citation>
    <scope>NUCLEOTIDE SEQUENCE [LARGE SCALE GENOMIC DNA]</scope>
    <source>
        <strain evidence="5 6">5K138</strain>
    </source>
</reference>
<dbReference type="GO" id="GO:0003677">
    <property type="term" value="F:DNA binding"/>
    <property type="evidence" value="ECO:0007669"/>
    <property type="project" value="InterPro"/>
</dbReference>
<organism evidence="5 6">
    <name type="scientific">Jiangella asiatica</name>
    <dbReference type="NCBI Taxonomy" id="2530372"/>
    <lineage>
        <taxon>Bacteria</taxon>
        <taxon>Bacillati</taxon>
        <taxon>Actinomycetota</taxon>
        <taxon>Actinomycetes</taxon>
        <taxon>Jiangellales</taxon>
        <taxon>Jiangellaceae</taxon>
        <taxon>Jiangella</taxon>
    </lineage>
</organism>
<evidence type="ECO:0000256" key="3">
    <source>
        <dbReference type="SAM" id="Phobius"/>
    </source>
</evidence>
<gene>
    <name evidence="5" type="ORF">E1269_18040</name>
</gene>
<feature type="domain" description="FtsK" evidence="4">
    <location>
        <begin position="210"/>
        <end position="405"/>
    </location>
</feature>
<keyword evidence="1" id="KW-0547">Nucleotide-binding</keyword>
<dbReference type="AlphaFoldDB" id="A0A4R5D8Z2"/>
<evidence type="ECO:0000313" key="5">
    <source>
        <dbReference type="EMBL" id="TDE08211.1"/>
    </source>
</evidence>
<evidence type="ECO:0000256" key="2">
    <source>
        <dbReference type="SAM" id="MobiDB-lite"/>
    </source>
</evidence>
<evidence type="ECO:0000259" key="4">
    <source>
        <dbReference type="PROSITE" id="PS50901"/>
    </source>
</evidence>
<evidence type="ECO:0000313" key="6">
    <source>
        <dbReference type="Proteomes" id="UP000294739"/>
    </source>
</evidence>
<dbReference type="InterPro" id="IPR027417">
    <property type="entry name" value="P-loop_NTPase"/>
</dbReference>
<accession>A0A4R5D8Z2</accession>
<name>A0A4R5D8Z2_9ACTN</name>
<sequence length="489" mass="53246">MANVLRLVKMLLSLPRRRVNGVASLLTGWWLVRLLWRLKALVAATLVVVFAYSTWGWVGLILVAVVPPLASLTWRAVHPQSHGWFVNRLLARHRLRHLYRARWDAVMVACNLHRPLPGGDHLTPRLVTVSLASVGDVLHVRLLDGQAPADFTRQADELAHAFGVPDVRVVAAGPGRVELVLVERDVLAEPVILDDVPAVTDLRRVRFAIGEDGRWRTRDYANIAAEVGGGVPGSGKTAGETSLACGLIQNPAVQYVVIDGKGGEDWSWITPRAAAYCAEDENLEAVLAVVEQVHGLMRHRLKTQKRERGGANFWNLPLDPAHPAVFVVVDEVQTFTDPKGMDNDTKQLAFQITARLSALVKKGRSAGIITRLLTQKPTSDALPTAIRDNASVRTAWRVVTDDAAEAILGPVVRRSDITPVDIGEEMRGVAVVANAAGRLERVRFPYVDEHTAEAIATRVADLRRELTDFGTPTTDAGEGASGETAGVKA</sequence>
<feature type="transmembrane region" description="Helical" evidence="3">
    <location>
        <begin position="42"/>
        <end position="66"/>
    </location>
</feature>
<dbReference type="PROSITE" id="PS50901">
    <property type="entry name" value="FTSK"/>
    <property type="match status" value="1"/>
</dbReference>
<evidence type="ECO:0000256" key="1">
    <source>
        <dbReference type="PROSITE-ProRule" id="PRU00289"/>
    </source>
</evidence>
<dbReference type="GO" id="GO:0005524">
    <property type="term" value="F:ATP binding"/>
    <property type="evidence" value="ECO:0007669"/>
    <property type="project" value="UniProtKB-UniRule"/>
</dbReference>
<feature type="region of interest" description="Disordered" evidence="2">
    <location>
        <begin position="468"/>
        <end position="489"/>
    </location>
</feature>
<proteinExistence type="predicted"/>
<keyword evidence="3" id="KW-1133">Transmembrane helix</keyword>
<dbReference type="InterPro" id="IPR002543">
    <property type="entry name" value="FtsK_dom"/>
</dbReference>
<keyword evidence="3" id="KW-0472">Membrane</keyword>
<dbReference type="OrthoDB" id="5168624at2"/>
<comment type="caution">
    <text evidence="5">The sequence shown here is derived from an EMBL/GenBank/DDBJ whole genome shotgun (WGS) entry which is preliminary data.</text>
</comment>
<dbReference type="EMBL" id="SMKZ01000026">
    <property type="protein sequence ID" value="TDE08211.1"/>
    <property type="molecule type" value="Genomic_DNA"/>
</dbReference>
<keyword evidence="6" id="KW-1185">Reference proteome</keyword>
<dbReference type="InParanoid" id="A0A4R5D8Z2"/>
<dbReference type="Gene3D" id="3.40.50.300">
    <property type="entry name" value="P-loop containing nucleotide triphosphate hydrolases"/>
    <property type="match status" value="1"/>
</dbReference>